<protein>
    <submittedName>
        <fullName evidence="2">Uncharacterized protein</fullName>
    </submittedName>
</protein>
<feature type="compositionally biased region" description="Polar residues" evidence="1">
    <location>
        <begin position="81"/>
        <end position="90"/>
    </location>
</feature>
<proteinExistence type="predicted"/>
<evidence type="ECO:0000313" key="3">
    <source>
        <dbReference type="Proteomes" id="UP000016932"/>
    </source>
</evidence>
<keyword evidence="3" id="KW-1185">Reference proteome</keyword>
<dbReference type="VEuPathDB" id="FungiDB:MYCFIDRAFT_211084"/>
<sequence length="103" mass="11622">MHPPTEYRLYLYGPRGRPAVAQEHRNQLFSLHSKADVAQSPAKVVRDCNTGNCIYVPGAWHGSRMTDIRLRHPTTKRRSNLSRASAQDRTNPILPDDGTCALR</sequence>
<dbReference type="AlphaFoldDB" id="M3AZC4"/>
<evidence type="ECO:0000256" key="1">
    <source>
        <dbReference type="SAM" id="MobiDB-lite"/>
    </source>
</evidence>
<dbReference type="HOGENOM" id="CLU_2264886_0_0_1"/>
<organism evidence="2 3">
    <name type="scientific">Pseudocercospora fijiensis (strain CIRAD86)</name>
    <name type="common">Black leaf streak disease fungus</name>
    <name type="synonym">Mycosphaerella fijiensis</name>
    <dbReference type="NCBI Taxonomy" id="383855"/>
    <lineage>
        <taxon>Eukaryota</taxon>
        <taxon>Fungi</taxon>
        <taxon>Dikarya</taxon>
        <taxon>Ascomycota</taxon>
        <taxon>Pezizomycotina</taxon>
        <taxon>Dothideomycetes</taxon>
        <taxon>Dothideomycetidae</taxon>
        <taxon>Mycosphaerellales</taxon>
        <taxon>Mycosphaerellaceae</taxon>
        <taxon>Pseudocercospora</taxon>
    </lineage>
</organism>
<feature type="region of interest" description="Disordered" evidence="1">
    <location>
        <begin position="73"/>
        <end position="103"/>
    </location>
</feature>
<dbReference type="KEGG" id="pfj:MYCFIDRAFT_211084"/>
<gene>
    <name evidence="2" type="ORF">MYCFIDRAFT_211084</name>
</gene>
<reference evidence="2 3" key="1">
    <citation type="journal article" date="2012" name="PLoS Pathog.">
        <title>Diverse lifestyles and strategies of plant pathogenesis encoded in the genomes of eighteen Dothideomycetes fungi.</title>
        <authorList>
            <person name="Ohm R.A."/>
            <person name="Feau N."/>
            <person name="Henrissat B."/>
            <person name="Schoch C.L."/>
            <person name="Horwitz B.A."/>
            <person name="Barry K.W."/>
            <person name="Condon B.J."/>
            <person name="Copeland A.C."/>
            <person name="Dhillon B."/>
            <person name="Glaser F."/>
            <person name="Hesse C.N."/>
            <person name="Kosti I."/>
            <person name="LaButti K."/>
            <person name="Lindquist E.A."/>
            <person name="Lucas S."/>
            <person name="Salamov A.A."/>
            <person name="Bradshaw R.E."/>
            <person name="Ciuffetti L."/>
            <person name="Hamelin R.C."/>
            <person name="Kema G.H.J."/>
            <person name="Lawrence C."/>
            <person name="Scott J.A."/>
            <person name="Spatafora J.W."/>
            <person name="Turgeon B.G."/>
            <person name="de Wit P.J.G.M."/>
            <person name="Zhong S."/>
            <person name="Goodwin S.B."/>
            <person name="Grigoriev I.V."/>
        </authorList>
    </citation>
    <scope>NUCLEOTIDE SEQUENCE [LARGE SCALE GENOMIC DNA]</scope>
    <source>
        <strain evidence="2 3">CIRAD86</strain>
    </source>
</reference>
<evidence type="ECO:0000313" key="2">
    <source>
        <dbReference type="EMBL" id="EME82557.1"/>
    </source>
</evidence>
<dbReference type="GeneID" id="19337301"/>
<name>M3AZC4_PSEFD</name>
<dbReference type="EMBL" id="KB446558">
    <property type="protein sequence ID" value="EME82557.1"/>
    <property type="molecule type" value="Genomic_DNA"/>
</dbReference>
<accession>M3AZC4</accession>
<dbReference type="RefSeq" id="XP_007926057.1">
    <property type="nucleotide sequence ID" value="XM_007927866.1"/>
</dbReference>
<dbReference type="Proteomes" id="UP000016932">
    <property type="component" value="Unassembled WGS sequence"/>
</dbReference>